<evidence type="ECO:0000256" key="1">
    <source>
        <dbReference type="SAM" id="MobiDB-lite"/>
    </source>
</evidence>
<evidence type="ECO:0008006" key="4">
    <source>
        <dbReference type="Google" id="ProtNLM"/>
    </source>
</evidence>
<dbReference type="Proteomes" id="UP000323506">
    <property type="component" value="Chromosome D06"/>
</dbReference>
<protein>
    <recommendedName>
        <fullName evidence="4">TTF-type domain-containing protein</fullName>
    </recommendedName>
</protein>
<sequence length="580" mass="67621">MFPKKHLFGSEKRKKRKRDEELKKSQQLIFNENLDQSNESLQNDINDNDEIDDPNEPNDVPNVSNIENFGLNEEQTIPPNIGFDEEQTIPSLDIYDPRNWANLNNKTRDILVEKRPIREINLNFPLDNNKHFSYAYFSRKLSNGEISNRKWLVYSKHIDKVFCFCCKLFKSISNKSLLANEGLIDWRHITVKCLATHNLAFRGSNEKLYQDSNGKFLGLIEMIEEFEVIMQDHVRCIQNREIHYQYHYHYLGHKIKNELISLLDDSVKRFIIKIIKESKYFSIILDCTPDIGLRVLYMPCACHSLNLTLIDLTHSCIRAISFFGIVQRINALFSSSTKRWKILLDNIPELTVKFLSNTRSESQIKSVKANRFQTLQIRSTLLELYESCDDAKSKSEVESLVNALGSFEFLPCMSKSMCIDTTIKQSEGVLSYFEKSRNEGFTSSMNIAKSIALDMNKKTIDENNQENEEIQPVDELFRVDYFLIIVYMTITSLKNRFEQLKTFETSAEIRFLKLKLIETYLRSLMSRKQLNGLAILSIEKNFLKNIDVDVIINDFTSQNARRTPFFMIFCVFVVDNIGVD</sequence>
<feature type="region of interest" description="Disordered" evidence="1">
    <location>
        <begin position="1"/>
        <end position="59"/>
    </location>
</feature>
<evidence type="ECO:0000313" key="3">
    <source>
        <dbReference type="Proteomes" id="UP000323506"/>
    </source>
</evidence>
<feature type="compositionally biased region" description="Polar residues" evidence="1">
    <location>
        <begin position="25"/>
        <end position="42"/>
    </location>
</feature>
<dbReference type="AlphaFoldDB" id="A0A5D2C7S2"/>
<keyword evidence="3" id="KW-1185">Reference proteome</keyword>
<feature type="compositionally biased region" description="Acidic residues" evidence="1">
    <location>
        <begin position="46"/>
        <end position="56"/>
    </location>
</feature>
<name>A0A5D2C7S2_GOSDA</name>
<organism evidence="2 3">
    <name type="scientific">Gossypium darwinii</name>
    <name type="common">Darwin's cotton</name>
    <name type="synonym">Gossypium barbadense var. darwinii</name>
    <dbReference type="NCBI Taxonomy" id="34276"/>
    <lineage>
        <taxon>Eukaryota</taxon>
        <taxon>Viridiplantae</taxon>
        <taxon>Streptophyta</taxon>
        <taxon>Embryophyta</taxon>
        <taxon>Tracheophyta</taxon>
        <taxon>Spermatophyta</taxon>
        <taxon>Magnoliopsida</taxon>
        <taxon>eudicotyledons</taxon>
        <taxon>Gunneridae</taxon>
        <taxon>Pentapetalae</taxon>
        <taxon>rosids</taxon>
        <taxon>malvids</taxon>
        <taxon>Malvales</taxon>
        <taxon>Malvaceae</taxon>
        <taxon>Malvoideae</taxon>
        <taxon>Gossypium</taxon>
    </lineage>
</organism>
<dbReference type="PANTHER" id="PTHR45749:SF35">
    <property type="entry name" value="AC-LIKE TRANSPOSASE-RELATED"/>
    <property type="match status" value="1"/>
</dbReference>
<dbReference type="EMBL" id="CM017706">
    <property type="protein sequence ID" value="TYG64680.1"/>
    <property type="molecule type" value="Genomic_DNA"/>
</dbReference>
<accession>A0A5D2C7S2</accession>
<gene>
    <name evidence="2" type="ORF">ES288_D06G127200v1</name>
</gene>
<feature type="compositionally biased region" description="Basic residues" evidence="1">
    <location>
        <begin position="1"/>
        <end position="17"/>
    </location>
</feature>
<dbReference type="PANTHER" id="PTHR45749">
    <property type="match status" value="1"/>
</dbReference>
<reference evidence="2 3" key="1">
    <citation type="submission" date="2019-06" db="EMBL/GenBank/DDBJ databases">
        <title>WGS assembly of Gossypium darwinii.</title>
        <authorList>
            <person name="Chen Z.J."/>
            <person name="Sreedasyam A."/>
            <person name="Ando A."/>
            <person name="Song Q."/>
            <person name="De L."/>
            <person name="Hulse-Kemp A."/>
            <person name="Ding M."/>
            <person name="Ye W."/>
            <person name="Kirkbride R."/>
            <person name="Jenkins J."/>
            <person name="Plott C."/>
            <person name="Lovell J."/>
            <person name="Lin Y.-M."/>
            <person name="Vaughn R."/>
            <person name="Liu B."/>
            <person name="Li W."/>
            <person name="Simpson S."/>
            <person name="Scheffler B."/>
            <person name="Saski C."/>
            <person name="Grover C."/>
            <person name="Hu G."/>
            <person name="Conover J."/>
            <person name="Carlson J."/>
            <person name="Shu S."/>
            <person name="Boston L."/>
            <person name="Williams M."/>
            <person name="Peterson D."/>
            <person name="Mcgee K."/>
            <person name="Jones D."/>
            <person name="Wendel J."/>
            <person name="Stelly D."/>
            <person name="Grimwood J."/>
            <person name="Schmutz J."/>
        </authorList>
    </citation>
    <scope>NUCLEOTIDE SEQUENCE [LARGE SCALE GENOMIC DNA]</scope>
    <source>
        <strain evidence="2">1808015.09</strain>
    </source>
</reference>
<evidence type="ECO:0000313" key="2">
    <source>
        <dbReference type="EMBL" id="TYG64680.1"/>
    </source>
</evidence>
<proteinExistence type="predicted"/>